<protein>
    <recommendedName>
        <fullName evidence="2">Mutator-like transposase domain-containing protein</fullName>
    </recommendedName>
</protein>
<accession>A0A4Y2UIV3</accession>
<dbReference type="OrthoDB" id="6434791at2759"/>
<reference evidence="3 4" key="1">
    <citation type="journal article" date="2019" name="Sci. Rep.">
        <title>Orb-weaving spider Araneus ventricosus genome elucidates the spidroin gene catalogue.</title>
        <authorList>
            <person name="Kono N."/>
            <person name="Nakamura H."/>
            <person name="Ohtoshi R."/>
            <person name="Moran D.A.P."/>
            <person name="Shinohara A."/>
            <person name="Yoshida Y."/>
            <person name="Fujiwara M."/>
            <person name="Mori M."/>
            <person name="Tomita M."/>
            <person name="Arakawa K."/>
        </authorList>
    </citation>
    <scope>NUCLEOTIDE SEQUENCE [LARGE SCALE GENOMIC DNA]</scope>
</reference>
<dbReference type="Pfam" id="PF20700">
    <property type="entry name" value="Mutator"/>
    <property type="match status" value="1"/>
</dbReference>
<name>A0A4Y2UIV3_ARAVE</name>
<evidence type="ECO:0000313" key="4">
    <source>
        <dbReference type="Proteomes" id="UP000499080"/>
    </source>
</evidence>
<sequence length="180" mass="20101">MSLNGCVSVISIDTGKILDLEVMTQYCKMCEMNIKCGHECSNYKGSSGNMESVEAFRIFKRSLSKRELQYTKYYEYGDSKAFLKVKNIYGEDTVTKLECIGHVQKRVGSRLRKLKKKTKGLSGKVERPPTGVLRKFGDGVPAQVSLSSSDRSSKLPGSSQNSPRVSSKWDVNVTELIKLN</sequence>
<dbReference type="InterPro" id="IPR049012">
    <property type="entry name" value="Mutator_transp_dom"/>
</dbReference>
<dbReference type="Proteomes" id="UP000499080">
    <property type="component" value="Unassembled WGS sequence"/>
</dbReference>
<proteinExistence type="predicted"/>
<evidence type="ECO:0000313" key="3">
    <source>
        <dbReference type="EMBL" id="GBO12828.1"/>
    </source>
</evidence>
<feature type="compositionally biased region" description="Low complexity" evidence="1">
    <location>
        <begin position="145"/>
        <end position="159"/>
    </location>
</feature>
<organism evidence="3 4">
    <name type="scientific">Araneus ventricosus</name>
    <name type="common">Orbweaver spider</name>
    <name type="synonym">Epeira ventricosa</name>
    <dbReference type="NCBI Taxonomy" id="182803"/>
    <lineage>
        <taxon>Eukaryota</taxon>
        <taxon>Metazoa</taxon>
        <taxon>Ecdysozoa</taxon>
        <taxon>Arthropoda</taxon>
        <taxon>Chelicerata</taxon>
        <taxon>Arachnida</taxon>
        <taxon>Araneae</taxon>
        <taxon>Araneomorphae</taxon>
        <taxon>Entelegynae</taxon>
        <taxon>Araneoidea</taxon>
        <taxon>Araneidae</taxon>
        <taxon>Araneus</taxon>
    </lineage>
</organism>
<dbReference type="EMBL" id="BGPR01037271">
    <property type="protein sequence ID" value="GBO12828.1"/>
    <property type="molecule type" value="Genomic_DNA"/>
</dbReference>
<feature type="domain" description="Mutator-like transposase" evidence="2">
    <location>
        <begin position="2"/>
        <end position="120"/>
    </location>
</feature>
<feature type="region of interest" description="Disordered" evidence="1">
    <location>
        <begin position="143"/>
        <end position="166"/>
    </location>
</feature>
<keyword evidence="4" id="KW-1185">Reference proteome</keyword>
<gene>
    <name evidence="3" type="ORF">AVEN_164323_1</name>
</gene>
<comment type="caution">
    <text evidence="3">The sequence shown here is derived from an EMBL/GenBank/DDBJ whole genome shotgun (WGS) entry which is preliminary data.</text>
</comment>
<evidence type="ECO:0000259" key="2">
    <source>
        <dbReference type="Pfam" id="PF20700"/>
    </source>
</evidence>
<evidence type="ECO:0000256" key="1">
    <source>
        <dbReference type="SAM" id="MobiDB-lite"/>
    </source>
</evidence>
<dbReference type="AlphaFoldDB" id="A0A4Y2UIV3"/>